<evidence type="ECO:0000256" key="1">
    <source>
        <dbReference type="ARBA" id="ARBA00004651"/>
    </source>
</evidence>
<keyword evidence="11" id="KW-1185">Reference proteome</keyword>
<dbReference type="PANTHER" id="PTHR30413">
    <property type="entry name" value="INNER MEMBRANE TRANSPORT PERMEASE"/>
    <property type="match status" value="1"/>
</dbReference>
<feature type="transmembrane region" description="Helical" evidence="8">
    <location>
        <begin position="174"/>
        <end position="198"/>
    </location>
</feature>
<sequence>MARAGQAVPRRPGRHHLARGLGEDLRAVDQQAAGARVSGATTDEGQVEQRHDLAHVPLTSPSKTSGVLEVFRRRYLLRLLVRREIRARYAGTGFGLAWSYINPLTRFLTFYAVFGLLLGRGMGLENFAIHLFAGMVLVLYFSETVTAGTRSLLSNKAVIGKMAMPREMFPVASMLVSLWHTFPMMVILTVACLLTGWFGDGPAWHPDLLGFGAAALGFLLMMVYGTALGLMFSTINVIFRDFQRIVATFMNMIQFSAPMMYPYFLIADGRRIPVEYHDIYVGNPVAVAVMLIQRGFWYPTCSPACAVDPETGADLPEFVGDLYSRGFIMLGIGVLLLVLGQFVFSRLEKSVPERL</sequence>
<keyword evidence="5 8" id="KW-0812">Transmembrane</keyword>
<keyword evidence="3" id="KW-0813">Transport</keyword>
<organism evidence="10 11">
    <name type="scientific">Nocardioides seonyuensis</name>
    <dbReference type="NCBI Taxonomy" id="2518371"/>
    <lineage>
        <taxon>Bacteria</taxon>
        <taxon>Bacillati</taxon>
        <taxon>Actinomycetota</taxon>
        <taxon>Actinomycetes</taxon>
        <taxon>Propionibacteriales</taxon>
        <taxon>Nocardioidaceae</taxon>
        <taxon>Nocardioides</taxon>
    </lineage>
</organism>
<evidence type="ECO:0000256" key="8">
    <source>
        <dbReference type="SAM" id="Phobius"/>
    </source>
</evidence>
<proteinExistence type="inferred from homology"/>
<dbReference type="PANTHER" id="PTHR30413:SF10">
    <property type="entry name" value="CAPSULE POLYSACCHARIDE EXPORT INNER-MEMBRANE PROTEIN CTRC"/>
    <property type="match status" value="1"/>
</dbReference>
<evidence type="ECO:0000313" key="11">
    <source>
        <dbReference type="Proteomes" id="UP000294853"/>
    </source>
</evidence>
<evidence type="ECO:0000256" key="4">
    <source>
        <dbReference type="ARBA" id="ARBA00022475"/>
    </source>
</evidence>
<feature type="transmembrane region" description="Helical" evidence="8">
    <location>
        <begin position="104"/>
        <end position="122"/>
    </location>
</feature>
<feature type="transmembrane region" description="Helical" evidence="8">
    <location>
        <begin position="245"/>
        <end position="266"/>
    </location>
</feature>
<evidence type="ECO:0000259" key="9">
    <source>
        <dbReference type="Pfam" id="PF01061"/>
    </source>
</evidence>
<accession>A0A4V1BMG8</accession>
<reference evidence="10 11" key="1">
    <citation type="submission" date="2019-03" db="EMBL/GenBank/DDBJ databases">
        <title>Three New Species of Nocardioides, Nocardioides euryhalodurans sp. nov., Nocardioides seonyuensis sp. nov. and Nocardioides eburneoflavus sp. nov. Iolated from Soil.</title>
        <authorList>
            <person name="Roh S.G."/>
            <person name="Lee C."/>
            <person name="Kim M.-K."/>
            <person name="Kim S.B."/>
        </authorList>
    </citation>
    <scope>NUCLEOTIDE SEQUENCE [LARGE SCALE GENOMIC DNA]</scope>
    <source>
        <strain evidence="10 11">MMS17-SY207-3</strain>
    </source>
</reference>
<evidence type="ECO:0000256" key="6">
    <source>
        <dbReference type="ARBA" id="ARBA00022989"/>
    </source>
</evidence>
<dbReference type="GO" id="GO:0015920">
    <property type="term" value="P:lipopolysaccharide transport"/>
    <property type="evidence" value="ECO:0007669"/>
    <property type="project" value="TreeGrafter"/>
</dbReference>
<dbReference type="EMBL" id="CP038436">
    <property type="protein sequence ID" value="QBX56322.1"/>
    <property type="molecule type" value="Genomic_DNA"/>
</dbReference>
<keyword evidence="6 8" id="KW-1133">Transmembrane helix</keyword>
<keyword evidence="7 8" id="KW-0472">Membrane</keyword>
<keyword evidence="4" id="KW-1003">Cell membrane</keyword>
<name>A0A4V1BMG8_9ACTN</name>
<feature type="transmembrane region" description="Helical" evidence="8">
    <location>
        <begin position="210"/>
        <end position="233"/>
    </location>
</feature>
<evidence type="ECO:0000256" key="2">
    <source>
        <dbReference type="ARBA" id="ARBA00007783"/>
    </source>
</evidence>
<evidence type="ECO:0000256" key="3">
    <source>
        <dbReference type="ARBA" id="ARBA00022448"/>
    </source>
</evidence>
<dbReference type="InterPro" id="IPR013525">
    <property type="entry name" value="ABC2_TM"/>
</dbReference>
<comment type="subcellular location">
    <subcellularLocation>
        <location evidence="1">Cell membrane</location>
        <topology evidence="1">Multi-pass membrane protein</topology>
    </subcellularLocation>
</comment>
<dbReference type="Pfam" id="PF01061">
    <property type="entry name" value="ABC2_membrane"/>
    <property type="match status" value="1"/>
</dbReference>
<feature type="transmembrane region" description="Helical" evidence="8">
    <location>
        <begin position="322"/>
        <end position="344"/>
    </location>
</feature>
<dbReference type="OrthoDB" id="9789409at2"/>
<feature type="domain" description="ABC-2 type transporter transmembrane" evidence="9">
    <location>
        <begin position="76"/>
        <end position="263"/>
    </location>
</feature>
<dbReference type="KEGG" id="nsn:EXE58_13155"/>
<evidence type="ECO:0000313" key="10">
    <source>
        <dbReference type="EMBL" id="QBX56322.1"/>
    </source>
</evidence>
<protein>
    <submittedName>
        <fullName evidence="10">ABC transporter</fullName>
    </submittedName>
</protein>
<evidence type="ECO:0000256" key="5">
    <source>
        <dbReference type="ARBA" id="ARBA00022692"/>
    </source>
</evidence>
<feature type="transmembrane region" description="Helical" evidence="8">
    <location>
        <begin position="128"/>
        <end position="153"/>
    </location>
</feature>
<dbReference type="GO" id="GO:0140359">
    <property type="term" value="F:ABC-type transporter activity"/>
    <property type="evidence" value="ECO:0007669"/>
    <property type="project" value="InterPro"/>
</dbReference>
<dbReference type="Proteomes" id="UP000294853">
    <property type="component" value="Chromosome"/>
</dbReference>
<dbReference type="GO" id="GO:0005886">
    <property type="term" value="C:plasma membrane"/>
    <property type="evidence" value="ECO:0007669"/>
    <property type="project" value="UniProtKB-SubCell"/>
</dbReference>
<evidence type="ECO:0000256" key="7">
    <source>
        <dbReference type="ARBA" id="ARBA00023136"/>
    </source>
</evidence>
<dbReference type="AlphaFoldDB" id="A0A4V1BMG8"/>
<gene>
    <name evidence="10" type="ORF">EXE58_13155</name>
</gene>
<comment type="similarity">
    <text evidence="2">Belongs to the ABC-2 integral membrane protein family.</text>
</comment>